<evidence type="ECO:0000313" key="2">
    <source>
        <dbReference type="EMBL" id="OGG29709.1"/>
    </source>
</evidence>
<evidence type="ECO:0000313" key="3">
    <source>
        <dbReference type="Proteomes" id="UP000176409"/>
    </source>
</evidence>
<dbReference type="Pfam" id="PF08241">
    <property type="entry name" value="Methyltransf_11"/>
    <property type="match status" value="1"/>
</dbReference>
<gene>
    <name evidence="2" type="ORF">A2973_04825</name>
</gene>
<dbReference type="SUPFAM" id="SSF158997">
    <property type="entry name" value="Trm112p-like"/>
    <property type="match status" value="1"/>
</dbReference>
<dbReference type="Proteomes" id="UP000176409">
    <property type="component" value="Unassembled WGS sequence"/>
</dbReference>
<dbReference type="EMBL" id="MFJZ01000039">
    <property type="protein sequence ID" value="OGG29709.1"/>
    <property type="molecule type" value="Genomic_DNA"/>
</dbReference>
<comment type="caution">
    <text evidence="2">The sequence shown here is derived from an EMBL/GenBank/DDBJ whole genome shotgun (WGS) entry which is preliminary data.</text>
</comment>
<feature type="domain" description="Methyltransferase type 11" evidence="1">
    <location>
        <begin position="47"/>
        <end position="93"/>
    </location>
</feature>
<sequence length="291" mass="33786">MNVKDGDLVLEIGSGNNPNPRSDVLCDRYLRDNRERAGGFSIVIDRPFVVCDGYRLPFADKAFDYVICSHVFEHMDDPIAFAREVTRVAKAGSIEVPSAISERVFGWGFHHWYGELDKGILAFTRKREGEQFSGFFHRMIARSIWFRRFFEEHEGEWYTRLEWQGQIPLRVVARNLGTDQIKALDERAWELLVNAKPETLFDLFFGIRFFLRRGRRKLVKTMRNVSWRLGKLANKCAVIELLTRLCVCPRCHGRLGIHGGKMECLACKMDFPMDGVIPILLLPQERKKGFR</sequence>
<dbReference type="STRING" id="1798396.A2973_04825"/>
<dbReference type="AlphaFoldDB" id="A0A1F6AYE8"/>
<proteinExistence type="predicted"/>
<dbReference type="InterPro" id="IPR013216">
    <property type="entry name" value="Methyltransf_11"/>
</dbReference>
<accession>A0A1F6AYE8</accession>
<protein>
    <recommendedName>
        <fullName evidence="1">Methyltransferase type 11 domain-containing protein</fullName>
    </recommendedName>
</protein>
<reference evidence="2 3" key="1">
    <citation type="journal article" date="2016" name="Nat. Commun.">
        <title>Thousands of microbial genomes shed light on interconnected biogeochemical processes in an aquifer system.</title>
        <authorList>
            <person name="Anantharaman K."/>
            <person name="Brown C.T."/>
            <person name="Hug L.A."/>
            <person name="Sharon I."/>
            <person name="Castelle C.J."/>
            <person name="Probst A.J."/>
            <person name="Thomas B.C."/>
            <person name="Singh A."/>
            <person name="Wilkins M.J."/>
            <person name="Karaoz U."/>
            <person name="Brodie E.L."/>
            <person name="Williams K.H."/>
            <person name="Hubbard S.S."/>
            <person name="Banfield J.F."/>
        </authorList>
    </citation>
    <scope>NUCLEOTIDE SEQUENCE [LARGE SCALE GENOMIC DNA]</scope>
</reference>
<dbReference type="SUPFAM" id="SSF53335">
    <property type="entry name" value="S-adenosyl-L-methionine-dependent methyltransferases"/>
    <property type="match status" value="1"/>
</dbReference>
<dbReference type="InterPro" id="IPR029063">
    <property type="entry name" value="SAM-dependent_MTases_sf"/>
</dbReference>
<dbReference type="CDD" id="cd02440">
    <property type="entry name" value="AdoMet_MTases"/>
    <property type="match status" value="1"/>
</dbReference>
<organism evidence="2 3">
    <name type="scientific">Candidatus Gottesmanbacteria bacterium RIFCSPLOWO2_01_FULL_49_10</name>
    <dbReference type="NCBI Taxonomy" id="1798396"/>
    <lineage>
        <taxon>Bacteria</taxon>
        <taxon>Candidatus Gottesmaniibacteriota</taxon>
    </lineage>
</organism>
<dbReference type="GO" id="GO:0008757">
    <property type="term" value="F:S-adenosylmethionine-dependent methyltransferase activity"/>
    <property type="evidence" value="ECO:0007669"/>
    <property type="project" value="InterPro"/>
</dbReference>
<evidence type="ECO:0000259" key="1">
    <source>
        <dbReference type="Pfam" id="PF08241"/>
    </source>
</evidence>
<dbReference type="Gene3D" id="3.40.50.150">
    <property type="entry name" value="Vaccinia Virus protein VP39"/>
    <property type="match status" value="1"/>
</dbReference>
<name>A0A1F6AYE8_9BACT</name>